<dbReference type="InterPro" id="IPR055850">
    <property type="entry name" value="DUF7427"/>
</dbReference>
<organism evidence="1 2">
    <name type="scientific">Nocardia pseudobrasiliensis</name>
    <dbReference type="NCBI Taxonomy" id="45979"/>
    <lineage>
        <taxon>Bacteria</taxon>
        <taxon>Bacillati</taxon>
        <taxon>Actinomycetota</taxon>
        <taxon>Actinomycetes</taxon>
        <taxon>Mycobacteriales</taxon>
        <taxon>Nocardiaceae</taxon>
        <taxon>Nocardia</taxon>
    </lineage>
</organism>
<dbReference type="Proteomes" id="UP000254869">
    <property type="component" value="Unassembled WGS sequence"/>
</dbReference>
<gene>
    <name evidence="1" type="ORF">DFR76_103598</name>
</gene>
<reference evidence="1 2" key="1">
    <citation type="submission" date="2018-07" db="EMBL/GenBank/DDBJ databases">
        <title>Genomic Encyclopedia of Type Strains, Phase IV (KMG-IV): sequencing the most valuable type-strain genomes for metagenomic binning, comparative biology and taxonomic classification.</title>
        <authorList>
            <person name="Goeker M."/>
        </authorList>
    </citation>
    <scope>NUCLEOTIDE SEQUENCE [LARGE SCALE GENOMIC DNA]</scope>
    <source>
        <strain evidence="1 2">DSM 44290</strain>
    </source>
</reference>
<dbReference type="Pfam" id="PF24202">
    <property type="entry name" value="DUF7427"/>
    <property type="match status" value="1"/>
</dbReference>
<dbReference type="EMBL" id="QQBC01000003">
    <property type="protein sequence ID" value="RDI67527.1"/>
    <property type="molecule type" value="Genomic_DNA"/>
</dbReference>
<accession>A0A370I9Y7</accession>
<sequence length="102" mass="11309">MFRMDLLYRSVITRMPSIRGGHAFAAFTIAWVVYDAVAPQGEMLTDAARRIHARYPLLWTAAVAVTATHLLDGFRAAGVPQLDPYTQVARAARALITRQARP</sequence>
<proteinExistence type="predicted"/>
<name>A0A370I9Y7_9NOCA</name>
<dbReference type="AlphaFoldDB" id="A0A370I9Y7"/>
<comment type="caution">
    <text evidence="1">The sequence shown here is derived from an EMBL/GenBank/DDBJ whole genome shotgun (WGS) entry which is preliminary data.</text>
</comment>
<keyword evidence="2" id="KW-1185">Reference proteome</keyword>
<evidence type="ECO:0000313" key="1">
    <source>
        <dbReference type="EMBL" id="RDI67527.1"/>
    </source>
</evidence>
<evidence type="ECO:0000313" key="2">
    <source>
        <dbReference type="Proteomes" id="UP000254869"/>
    </source>
</evidence>
<protein>
    <submittedName>
        <fullName evidence="1">Uncharacterized protein</fullName>
    </submittedName>
</protein>